<comment type="caution">
    <text evidence="2">The sequence shown here is derived from an EMBL/GenBank/DDBJ whole genome shotgun (WGS) entry which is preliminary data.</text>
</comment>
<dbReference type="EMBL" id="JANIBJ010000005">
    <property type="protein sequence ID" value="MCQ8103255.1"/>
    <property type="molecule type" value="Genomic_DNA"/>
</dbReference>
<accession>A0ABT1TCR7</accession>
<feature type="region of interest" description="Disordered" evidence="1">
    <location>
        <begin position="21"/>
        <end position="59"/>
    </location>
</feature>
<feature type="compositionally biased region" description="Basic and acidic residues" evidence="1">
    <location>
        <begin position="25"/>
        <end position="45"/>
    </location>
</feature>
<organism evidence="2 3">
    <name type="scientific">Methylomonas subterranea</name>
    <dbReference type="NCBI Taxonomy" id="2952225"/>
    <lineage>
        <taxon>Bacteria</taxon>
        <taxon>Pseudomonadati</taxon>
        <taxon>Pseudomonadota</taxon>
        <taxon>Gammaproteobacteria</taxon>
        <taxon>Methylococcales</taxon>
        <taxon>Methylococcaceae</taxon>
        <taxon>Methylomonas</taxon>
    </lineage>
</organism>
<evidence type="ECO:0000313" key="2">
    <source>
        <dbReference type="EMBL" id="MCQ8103255.1"/>
    </source>
</evidence>
<name>A0ABT1TCR7_9GAMM</name>
<dbReference type="RefSeq" id="WP_256600940.1">
    <property type="nucleotide sequence ID" value="NZ_JANIBJ010000005.1"/>
</dbReference>
<evidence type="ECO:0000256" key="1">
    <source>
        <dbReference type="SAM" id="MobiDB-lite"/>
    </source>
</evidence>
<proteinExistence type="predicted"/>
<dbReference type="Proteomes" id="UP001524499">
    <property type="component" value="Unassembled WGS sequence"/>
</dbReference>
<reference evidence="2 3" key="1">
    <citation type="submission" date="2022-07" db="EMBL/GenBank/DDBJ databases">
        <title>Methylomonas rivi sp. nov., Methylomonas rosea sp. nov., Methylomonas aureus sp. nov. and Methylomonas subterranea sp. nov., four novel methanotrophs isolated from a freshwater creek and the deep terrestrial subsurface.</title>
        <authorList>
            <person name="Abin C."/>
            <person name="Sankaranarayanan K."/>
            <person name="Garner C."/>
            <person name="Sindelar R."/>
            <person name="Kotary K."/>
            <person name="Garner R."/>
            <person name="Barclay S."/>
            <person name="Lawson P."/>
            <person name="Krumholz L."/>
        </authorList>
    </citation>
    <scope>NUCLEOTIDE SEQUENCE [LARGE SCALE GENOMIC DNA]</scope>
    <source>
        <strain evidence="2 3">SURF-2</strain>
    </source>
</reference>
<protein>
    <submittedName>
        <fullName evidence="2">Uncharacterized protein</fullName>
    </submittedName>
</protein>
<sequence>MDRVATQERIKELRQRAVRLTDAAQHADSRAAYNEDMRASARAENEADELEAQLRDAQS</sequence>
<keyword evidence="3" id="KW-1185">Reference proteome</keyword>
<gene>
    <name evidence="2" type="ORF">NP590_03975</name>
</gene>
<evidence type="ECO:0000313" key="3">
    <source>
        <dbReference type="Proteomes" id="UP001524499"/>
    </source>
</evidence>